<evidence type="ECO:0000259" key="5">
    <source>
        <dbReference type="Pfam" id="PF00676"/>
    </source>
</evidence>
<dbReference type="AlphaFoldDB" id="A0A0K1E5P8"/>
<accession>A0A0K1E5P8</accession>
<evidence type="ECO:0000313" key="6">
    <source>
        <dbReference type="EMBL" id="AKT36164.1"/>
    </source>
</evidence>
<dbReference type="InterPro" id="IPR050771">
    <property type="entry name" value="Alpha-ketoacid_DH_E1_comp"/>
</dbReference>
<name>A0A0K1E5P8_CHOCO</name>
<evidence type="ECO:0000256" key="2">
    <source>
        <dbReference type="ARBA" id="ARBA00023002"/>
    </source>
</evidence>
<evidence type="ECO:0000256" key="3">
    <source>
        <dbReference type="ARBA" id="ARBA00023052"/>
    </source>
</evidence>
<keyword evidence="3 4" id="KW-0786">Thiamine pyrophosphate</keyword>
<dbReference type="SUPFAM" id="SSF52518">
    <property type="entry name" value="Thiamin diphosphate-binding fold (THDP-binding)"/>
    <property type="match status" value="1"/>
</dbReference>
<sequence length="402" mass="43343">MSEPRDTGAFLATSGTPDGTAVQVDATAAVDGAETGSSTAPDLGLFSVLRDDGTAAPDHGMDLALAMRAYREIKRLRLLDARMILLQRQGRVGFYGACTGQEATPIATALSLSPSDWVFPALRESVMMLVRGFPLRTYIAQVFGNSGDNQKGRQQPSHMSGRAVNQVSWSSCIGTQLPQAVGAAWASKLRGDGAAVIGFLGDGATSEPDFHIALNFAGVYRVPCVIICQNNHWAISVPTSRQTASTTLAIKGRAYGVPSIRVDGNDVLAIHRVVTDAVARARSGGGPTFIEALTYRIGAHSTSDDPSLYRSQDEVERWMQRDPLARLRRYLVAQGVLDDAADAEMEKVLNGEIAAAITEVEALSPPERDSIFDDVYAELPWHLREQREELRRSRPAPGHGRS</sequence>
<keyword evidence="7" id="KW-1185">Reference proteome</keyword>
<evidence type="ECO:0000256" key="1">
    <source>
        <dbReference type="ARBA" id="ARBA00001964"/>
    </source>
</evidence>
<feature type="domain" description="Dehydrogenase E1 component" evidence="5">
    <location>
        <begin position="76"/>
        <end position="363"/>
    </location>
</feature>
<dbReference type="InterPro" id="IPR001017">
    <property type="entry name" value="DH_E1"/>
</dbReference>
<dbReference type="PATRIC" id="fig|52.7.peg.301"/>
<keyword evidence="2 4" id="KW-0560">Oxidoreductase</keyword>
<reference evidence="6 7" key="1">
    <citation type="submission" date="2015-07" db="EMBL/GenBank/DDBJ databases">
        <title>Genome analysis of myxobacterium Chondromyces crocatus Cm c5 reveals a high potential for natural compound synthesis and the genetic basis for the loss of fruiting body formation.</title>
        <authorList>
            <person name="Zaburannyi N."/>
            <person name="Bunk B."/>
            <person name="Maier J."/>
            <person name="Overmann J."/>
            <person name="Mueller R."/>
        </authorList>
    </citation>
    <scope>NUCLEOTIDE SEQUENCE [LARGE SCALE GENOMIC DNA]</scope>
    <source>
        <strain evidence="6 7">Cm c5</strain>
    </source>
</reference>
<comment type="catalytic activity">
    <reaction evidence="4">
        <text>N(6)-[(R)-lipoyl]-L-lysyl-[protein] + 3-methyl-2-oxobutanoate + H(+) = N(6)-[(R)-S(8)-2-methylpropanoyldihydrolipoyl]-L-lysyl-[protein] + CO2</text>
        <dbReference type="Rhea" id="RHEA:13457"/>
        <dbReference type="Rhea" id="RHEA-COMP:10474"/>
        <dbReference type="Rhea" id="RHEA-COMP:10497"/>
        <dbReference type="ChEBI" id="CHEBI:11851"/>
        <dbReference type="ChEBI" id="CHEBI:15378"/>
        <dbReference type="ChEBI" id="CHEBI:16526"/>
        <dbReference type="ChEBI" id="CHEBI:83099"/>
        <dbReference type="ChEBI" id="CHEBI:83142"/>
        <dbReference type="EC" id="1.2.4.4"/>
    </reaction>
</comment>
<dbReference type="RefSeq" id="WP_245678218.1">
    <property type="nucleotide sequence ID" value="NZ_CP012159.1"/>
</dbReference>
<gene>
    <name evidence="6" type="ORF">CMC5_002780</name>
</gene>
<dbReference type="EC" id="1.2.4.4" evidence="4"/>
<dbReference type="CDD" id="cd02000">
    <property type="entry name" value="TPP_E1_PDC_ADC_BCADC"/>
    <property type="match status" value="1"/>
</dbReference>
<organism evidence="6 7">
    <name type="scientific">Chondromyces crocatus</name>
    <dbReference type="NCBI Taxonomy" id="52"/>
    <lineage>
        <taxon>Bacteria</taxon>
        <taxon>Pseudomonadati</taxon>
        <taxon>Myxococcota</taxon>
        <taxon>Polyangia</taxon>
        <taxon>Polyangiales</taxon>
        <taxon>Polyangiaceae</taxon>
        <taxon>Chondromyces</taxon>
    </lineage>
</organism>
<evidence type="ECO:0000313" key="7">
    <source>
        <dbReference type="Proteomes" id="UP000067626"/>
    </source>
</evidence>
<comment type="cofactor">
    <cofactor evidence="1 4">
        <name>thiamine diphosphate</name>
        <dbReference type="ChEBI" id="CHEBI:58937"/>
    </cofactor>
</comment>
<dbReference type="PANTHER" id="PTHR43380:SF1">
    <property type="entry name" value="2-OXOISOVALERATE DEHYDROGENASE SUBUNIT ALPHA, MITOCHONDRIAL"/>
    <property type="match status" value="1"/>
</dbReference>
<dbReference type="KEGG" id="ccro:CMC5_002780"/>
<dbReference type="Pfam" id="PF00676">
    <property type="entry name" value="E1_dh"/>
    <property type="match status" value="1"/>
</dbReference>
<dbReference type="GO" id="GO:0009083">
    <property type="term" value="P:branched-chain amino acid catabolic process"/>
    <property type="evidence" value="ECO:0007669"/>
    <property type="project" value="TreeGrafter"/>
</dbReference>
<evidence type="ECO:0000256" key="4">
    <source>
        <dbReference type="RuleBase" id="RU365014"/>
    </source>
</evidence>
<dbReference type="EMBL" id="CP012159">
    <property type="protein sequence ID" value="AKT36164.1"/>
    <property type="molecule type" value="Genomic_DNA"/>
</dbReference>
<dbReference type="STRING" id="52.CMC5_002780"/>
<protein>
    <recommendedName>
        <fullName evidence="4">2-oxoisovalerate dehydrogenase subunit alpha</fullName>
        <ecNumber evidence="4">1.2.4.4</ecNumber>
    </recommendedName>
    <alternativeName>
        <fullName evidence="4">Branched-chain alpha-keto acid dehydrogenase E1 component alpha chain</fullName>
    </alternativeName>
</protein>
<dbReference type="Proteomes" id="UP000067626">
    <property type="component" value="Chromosome"/>
</dbReference>
<dbReference type="PANTHER" id="PTHR43380">
    <property type="entry name" value="2-OXOISOVALERATE DEHYDROGENASE SUBUNIT ALPHA, MITOCHONDRIAL"/>
    <property type="match status" value="1"/>
</dbReference>
<dbReference type="InterPro" id="IPR029061">
    <property type="entry name" value="THDP-binding"/>
</dbReference>
<dbReference type="Gene3D" id="3.40.50.970">
    <property type="match status" value="1"/>
</dbReference>
<comment type="similarity">
    <text evidence="4">Belongs to the BCKDHA family.</text>
</comment>
<dbReference type="GO" id="GO:0003863">
    <property type="term" value="F:branched-chain 2-oxo acid dehydrogenase activity"/>
    <property type="evidence" value="ECO:0007669"/>
    <property type="project" value="UniProtKB-EC"/>
</dbReference>
<comment type="function">
    <text evidence="4">The branched-chain alpha-keto dehydrogenase complex catalyzes the overall conversion of alpha-keto acids to acyl-CoA and CO(2). It contains multiple copies of three enzymatic components: branched-chain alpha-keto acid decarboxylase (E1), lipoamide acyltransferase (E2) and lipoamide dehydrogenase (E3).</text>
</comment>
<proteinExistence type="inferred from homology"/>